<evidence type="ECO:0000313" key="3">
    <source>
        <dbReference type="Proteomes" id="UP000261560"/>
    </source>
</evidence>
<dbReference type="PROSITE" id="PS50878">
    <property type="entry name" value="RT_POL"/>
    <property type="match status" value="1"/>
</dbReference>
<dbReference type="CDD" id="cd01650">
    <property type="entry name" value="RT_nLTR_like"/>
    <property type="match status" value="1"/>
</dbReference>
<name>A0A3B3BPD0_ORYME</name>
<reference evidence="2" key="1">
    <citation type="submission" date="2025-08" db="UniProtKB">
        <authorList>
            <consortium name="Ensembl"/>
        </authorList>
    </citation>
    <scope>IDENTIFICATION</scope>
</reference>
<feature type="domain" description="Reverse transcriptase" evidence="1">
    <location>
        <begin position="1"/>
        <end position="219"/>
    </location>
</feature>
<dbReference type="GeneTree" id="ENSGT01120000271821"/>
<evidence type="ECO:0000313" key="2">
    <source>
        <dbReference type="Ensembl" id="ENSOMEP00000006982.1"/>
    </source>
</evidence>
<protein>
    <recommendedName>
        <fullName evidence="1">Reverse transcriptase domain-containing protein</fullName>
    </recommendedName>
</protein>
<keyword evidence="3" id="KW-1185">Reference proteome</keyword>
<organism evidence="2 3">
    <name type="scientific">Oryzias melastigma</name>
    <name type="common">Marine medaka</name>
    <dbReference type="NCBI Taxonomy" id="30732"/>
    <lineage>
        <taxon>Eukaryota</taxon>
        <taxon>Metazoa</taxon>
        <taxon>Chordata</taxon>
        <taxon>Craniata</taxon>
        <taxon>Vertebrata</taxon>
        <taxon>Euteleostomi</taxon>
        <taxon>Actinopterygii</taxon>
        <taxon>Neopterygii</taxon>
        <taxon>Teleostei</taxon>
        <taxon>Neoteleostei</taxon>
        <taxon>Acanthomorphata</taxon>
        <taxon>Ovalentaria</taxon>
        <taxon>Atherinomorphae</taxon>
        <taxon>Beloniformes</taxon>
        <taxon>Adrianichthyidae</taxon>
        <taxon>Oryziinae</taxon>
        <taxon>Oryzias</taxon>
    </lineage>
</organism>
<evidence type="ECO:0000259" key="1">
    <source>
        <dbReference type="PROSITE" id="PS50878"/>
    </source>
</evidence>
<dbReference type="InterPro" id="IPR000477">
    <property type="entry name" value="RT_dom"/>
</dbReference>
<reference evidence="2" key="2">
    <citation type="submission" date="2025-09" db="UniProtKB">
        <authorList>
            <consortium name="Ensembl"/>
        </authorList>
    </citation>
    <scope>IDENTIFICATION</scope>
</reference>
<accession>A0A3B3BPD0</accession>
<dbReference type="SUPFAM" id="SSF56672">
    <property type="entry name" value="DNA/RNA polymerases"/>
    <property type="match status" value="1"/>
</dbReference>
<dbReference type="PANTHER" id="PTHR33332">
    <property type="entry name" value="REVERSE TRANSCRIPTASE DOMAIN-CONTAINING PROTEIN"/>
    <property type="match status" value="1"/>
</dbReference>
<dbReference type="PaxDb" id="30732-ENSOMEP00000006982"/>
<proteinExistence type="predicted"/>
<dbReference type="AlphaFoldDB" id="A0A3B3BPD0"/>
<sequence>MVHFLNSSSPSLHSRQFGFRPKHSTEMATCLFVEKVKLFLDKGGFVGAVFLDLRKAFDTVNHSVLLTKLSKFNFSNNTVSWIESYLHDRSQTVSINNCSSGSLKLISGVPQGSILGPLFFSLYINDLPSVCPEAECIMYADDTVFFVHGRSKTAVAAKLAKAMSCVGSWLQESCLELNISKTVGMYFSKTNRASPDPDIELNGEKIEIVSHFKYLGLTIDSQLSFKTHIEKLCKKIKFNLLNYRSIRNEMSLEAAKMFLHSMIFNHFNYCITSWSQAGQSVKKPLEVLYKQAVKVLDKKPRHYHHCAVFKKHSLLNWDNLHKFMDIRLMFKVVHNLAPDPLSVFVNRRKDSERVTRGSVRGDCLIPLRRSAFSQSAWSVRNAAEWNSVPEEIRQSTTCKDFTKKLKKYLTDTYRCRH</sequence>
<dbReference type="InterPro" id="IPR043502">
    <property type="entry name" value="DNA/RNA_pol_sf"/>
</dbReference>
<dbReference type="STRING" id="30732.ENSOMEP00000006982"/>
<dbReference type="OMA" id="STEMATC"/>
<dbReference type="Proteomes" id="UP000261560">
    <property type="component" value="Unplaced"/>
</dbReference>
<dbReference type="Pfam" id="PF00078">
    <property type="entry name" value="RVT_1"/>
    <property type="match status" value="1"/>
</dbReference>
<dbReference type="Ensembl" id="ENSOMET00000004887.1">
    <property type="protein sequence ID" value="ENSOMEP00000006982.1"/>
    <property type="gene ID" value="ENSOMEG00000008059.1"/>
</dbReference>